<evidence type="ECO:0000256" key="15">
    <source>
        <dbReference type="ARBA" id="ARBA00048176"/>
    </source>
</evidence>
<evidence type="ECO:0000256" key="3">
    <source>
        <dbReference type="ARBA" id="ARBA00004162"/>
    </source>
</evidence>
<comment type="function">
    <text evidence="2 16 17">Catalyzes the decarboxylation of oxaloacetate coupled to Na(+) translocation.</text>
</comment>
<organism evidence="18 19">
    <name type="scientific">Thiorhodococcus mannitoliphagus</name>
    <dbReference type="NCBI Taxonomy" id="329406"/>
    <lineage>
        <taxon>Bacteria</taxon>
        <taxon>Pseudomonadati</taxon>
        <taxon>Pseudomonadota</taxon>
        <taxon>Gammaproteobacteria</taxon>
        <taxon>Chromatiales</taxon>
        <taxon>Chromatiaceae</taxon>
        <taxon>Thiorhodococcus</taxon>
    </lineage>
</organism>
<reference evidence="18 19" key="2">
    <citation type="submission" date="2020-02" db="EMBL/GenBank/DDBJ databases">
        <title>Genome sequences of Thiorhodococcus mannitoliphagus and Thiorhodococcus minor, purple sulfur photosynthetic bacteria in the gammaproteobacterial family, Chromatiaceae.</title>
        <authorList>
            <person name="Aviles F.A."/>
            <person name="Meyer T.E."/>
            <person name="Kyndt J.A."/>
        </authorList>
    </citation>
    <scope>NUCLEOTIDE SEQUENCE [LARGE SCALE GENOMIC DNA]</scope>
    <source>
        <strain evidence="18 19">DSM 18266</strain>
    </source>
</reference>
<keyword evidence="6 16" id="KW-0813">Transport</keyword>
<evidence type="ECO:0000256" key="9">
    <source>
        <dbReference type="ARBA" id="ARBA00022967"/>
    </source>
</evidence>
<comment type="subunit">
    <text evidence="5 16">Heterotrimer of an alpha, a beta and a gamma subunit.</text>
</comment>
<evidence type="ECO:0000313" key="18">
    <source>
        <dbReference type="EMBL" id="NEX20834.1"/>
    </source>
</evidence>
<evidence type="ECO:0000256" key="1">
    <source>
        <dbReference type="ARBA" id="ARBA00001959"/>
    </source>
</evidence>
<dbReference type="GO" id="GO:0015451">
    <property type="term" value="F:decarboxylation-driven active transmembrane transporter activity"/>
    <property type="evidence" value="ECO:0007669"/>
    <property type="project" value="UniProtKB-EC"/>
</dbReference>
<dbReference type="GO" id="GO:0008948">
    <property type="term" value="F:oxaloacetate decarboxylase activity"/>
    <property type="evidence" value="ECO:0007669"/>
    <property type="project" value="UniProtKB-UniRule"/>
</dbReference>
<evidence type="ECO:0000313" key="19">
    <source>
        <dbReference type="Proteomes" id="UP000471640"/>
    </source>
</evidence>
<comment type="caution">
    <text evidence="18">The sequence shown here is derived from an EMBL/GenBank/DDBJ whole genome shotgun (WGS) entry which is preliminary data.</text>
</comment>
<keyword evidence="10 16" id="KW-1133">Transmembrane helix</keyword>
<keyword evidence="9 16" id="KW-1278">Translocase</keyword>
<feature type="transmembrane region" description="Helical" evidence="16 17">
    <location>
        <begin position="12"/>
        <end position="32"/>
    </location>
</feature>
<keyword evidence="13 16" id="KW-0472">Membrane</keyword>
<dbReference type="GO" id="GO:0036376">
    <property type="term" value="P:sodium ion export across plasma membrane"/>
    <property type="evidence" value="ECO:0007669"/>
    <property type="project" value="InterPro"/>
</dbReference>
<keyword evidence="8 16" id="KW-0812">Transmembrane</keyword>
<comment type="subcellular location">
    <subcellularLocation>
        <location evidence="3 16 17">Cell membrane</location>
        <topology evidence="3 16 17">Single-pass membrane protein</topology>
    </subcellularLocation>
</comment>
<dbReference type="RefSeq" id="WP_164653939.1">
    <property type="nucleotide sequence ID" value="NZ_JAAIJR010000037.1"/>
</dbReference>
<keyword evidence="12 16" id="KW-0406">Ion transport</keyword>
<sequence length="81" mass="8567">MSESELLYESLSLLVIGMGIVFGFLLLLVGILRGMSAFALKIAPAEMHPAPTAAPIHATGSESDDLVAVITAAVARYRQRP</sequence>
<evidence type="ECO:0000256" key="13">
    <source>
        <dbReference type="ARBA" id="ARBA00023136"/>
    </source>
</evidence>
<dbReference type="NCBIfam" id="TIGR01195">
    <property type="entry name" value="oadG_fam"/>
    <property type="match status" value="1"/>
</dbReference>
<evidence type="ECO:0000256" key="17">
    <source>
        <dbReference type="RuleBase" id="RU004278"/>
    </source>
</evidence>
<dbReference type="InterPro" id="IPR023424">
    <property type="entry name" value="OadG"/>
</dbReference>
<evidence type="ECO:0000256" key="4">
    <source>
        <dbReference type="ARBA" id="ARBA00005844"/>
    </source>
</evidence>
<dbReference type="HAMAP" id="MF_00404">
    <property type="entry name" value="OadG"/>
    <property type="match status" value="1"/>
</dbReference>
<evidence type="ECO:0000256" key="10">
    <source>
        <dbReference type="ARBA" id="ARBA00022989"/>
    </source>
</evidence>
<dbReference type="AlphaFoldDB" id="A0A6P1DYQ1"/>
<evidence type="ECO:0000256" key="8">
    <source>
        <dbReference type="ARBA" id="ARBA00022692"/>
    </source>
</evidence>
<keyword evidence="11 16" id="KW-0915">Sodium</keyword>
<dbReference type="EC" id="7.2.4.2" evidence="16"/>
<dbReference type="Proteomes" id="UP000471640">
    <property type="component" value="Unassembled WGS sequence"/>
</dbReference>
<name>A0A6P1DYQ1_9GAMM</name>
<proteinExistence type="inferred from homology"/>
<keyword evidence="19" id="KW-1185">Reference proteome</keyword>
<dbReference type="GO" id="GO:0015081">
    <property type="term" value="F:sodium ion transmembrane transporter activity"/>
    <property type="evidence" value="ECO:0007669"/>
    <property type="project" value="UniProtKB-UniRule"/>
</dbReference>
<evidence type="ECO:0000256" key="11">
    <source>
        <dbReference type="ARBA" id="ARBA00023053"/>
    </source>
</evidence>
<evidence type="ECO:0000256" key="5">
    <source>
        <dbReference type="ARBA" id="ARBA00011869"/>
    </source>
</evidence>
<dbReference type="Pfam" id="PF04277">
    <property type="entry name" value="OAD_gamma"/>
    <property type="match status" value="1"/>
</dbReference>
<comment type="catalytic activity">
    <reaction evidence="15 16 17">
        <text>oxaloacetate + 2 Na(+)(in) + H(+) = pyruvate + 2 Na(+)(out) + CO2</text>
        <dbReference type="Rhea" id="RHEA:57724"/>
        <dbReference type="ChEBI" id="CHEBI:15361"/>
        <dbReference type="ChEBI" id="CHEBI:15378"/>
        <dbReference type="ChEBI" id="CHEBI:16452"/>
        <dbReference type="ChEBI" id="CHEBI:16526"/>
        <dbReference type="ChEBI" id="CHEBI:29101"/>
        <dbReference type="EC" id="7.2.4.2"/>
    </reaction>
</comment>
<evidence type="ECO:0000256" key="12">
    <source>
        <dbReference type="ARBA" id="ARBA00023065"/>
    </source>
</evidence>
<keyword evidence="14 16" id="KW-0739">Sodium transport</keyword>
<comment type="similarity">
    <text evidence="4 16 17">Belongs to the OadG family.</text>
</comment>
<reference evidence="19" key="1">
    <citation type="journal article" date="2020" name="Microbiol. Resour. Announc.">
        <title>Draft Genome Sequences of Thiorhodococcus mannitoliphagus and Thiorhodococcus minor, Purple Sulfur Photosynthetic Bacteria in the Gammaproteobacterial Family Chromatiaceae.</title>
        <authorList>
            <person name="Aviles F.A."/>
            <person name="Meyer T.E."/>
            <person name="Kyndt J.A."/>
        </authorList>
    </citation>
    <scope>NUCLEOTIDE SEQUENCE [LARGE SCALE GENOMIC DNA]</scope>
    <source>
        <strain evidence="19">DSM 18266</strain>
    </source>
</reference>
<comment type="cofactor">
    <cofactor evidence="1 16 17">
        <name>Na(+)</name>
        <dbReference type="ChEBI" id="CHEBI:29101"/>
    </cofactor>
</comment>
<accession>A0A6P1DYQ1</accession>
<dbReference type="GO" id="GO:0005886">
    <property type="term" value="C:plasma membrane"/>
    <property type="evidence" value="ECO:0007669"/>
    <property type="project" value="UniProtKB-SubCell"/>
</dbReference>
<keyword evidence="7 16" id="KW-1003">Cell membrane</keyword>
<evidence type="ECO:0000256" key="14">
    <source>
        <dbReference type="ARBA" id="ARBA00023201"/>
    </source>
</evidence>
<evidence type="ECO:0000256" key="2">
    <source>
        <dbReference type="ARBA" id="ARBA00003002"/>
    </source>
</evidence>
<evidence type="ECO:0000256" key="7">
    <source>
        <dbReference type="ARBA" id="ARBA00022475"/>
    </source>
</evidence>
<protein>
    <recommendedName>
        <fullName evidence="16">Probable oxaloacetate decarboxylase gamma chain</fullName>
        <ecNumber evidence="16">7.2.4.2</ecNumber>
    </recommendedName>
</protein>
<gene>
    <name evidence="16" type="primary">oadG</name>
    <name evidence="18" type="ORF">G3480_11005</name>
</gene>
<evidence type="ECO:0000256" key="6">
    <source>
        <dbReference type="ARBA" id="ARBA00022448"/>
    </source>
</evidence>
<dbReference type="EMBL" id="JAAIJR010000037">
    <property type="protein sequence ID" value="NEX20834.1"/>
    <property type="molecule type" value="Genomic_DNA"/>
</dbReference>
<dbReference type="InterPro" id="IPR005899">
    <property type="entry name" value="Na_pump_deCOase"/>
</dbReference>
<evidence type="ECO:0000256" key="16">
    <source>
        <dbReference type="HAMAP-Rule" id="MF_00404"/>
    </source>
</evidence>